<comment type="caution">
    <text evidence="1">The sequence shown here is derived from an EMBL/GenBank/DDBJ whole genome shotgun (WGS) entry which is preliminary data.</text>
</comment>
<organism evidence="1 2">
    <name type="scientific">Candidatus Uhrbacteria bacterium RIFCSPHIGHO2_12_FULL_54_23</name>
    <dbReference type="NCBI Taxonomy" id="1802397"/>
    <lineage>
        <taxon>Bacteria</taxon>
        <taxon>Candidatus Uhriibacteriota</taxon>
    </lineage>
</organism>
<sequence length="86" mass="10158">MTIHDFIKNRKQLIWYVKDYDKLSNAAIVEAVLNYGDWDDVKTLFAILGIKKAAAIFRAQTTNRMRVNYHPSTLNYFKLYFNRHAS</sequence>
<proteinExistence type="predicted"/>
<dbReference type="AlphaFoldDB" id="A0A1F7UHX8"/>
<name>A0A1F7UHX8_9BACT</name>
<reference evidence="1 2" key="1">
    <citation type="journal article" date="2016" name="Nat. Commun.">
        <title>Thousands of microbial genomes shed light on interconnected biogeochemical processes in an aquifer system.</title>
        <authorList>
            <person name="Anantharaman K."/>
            <person name="Brown C.T."/>
            <person name="Hug L.A."/>
            <person name="Sharon I."/>
            <person name="Castelle C.J."/>
            <person name="Probst A.J."/>
            <person name="Thomas B.C."/>
            <person name="Singh A."/>
            <person name="Wilkins M.J."/>
            <person name="Karaoz U."/>
            <person name="Brodie E.L."/>
            <person name="Williams K.H."/>
            <person name="Hubbard S.S."/>
            <person name="Banfield J.F."/>
        </authorList>
    </citation>
    <scope>NUCLEOTIDE SEQUENCE [LARGE SCALE GENOMIC DNA]</scope>
</reference>
<dbReference type="Proteomes" id="UP000176604">
    <property type="component" value="Unassembled WGS sequence"/>
</dbReference>
<evidence type="ECO:0000313" key="1">
    <source>
        <dbReference type="EMBL" id="OGL77297.1"/>
    </source>
</evidence>
<dbReference type="EMBL" id="MGEF01000062">
    <property type="protein sequence ID" value="OGL77297.1"/>
    <property type="molecule type" value="Genomic_DNA"/>
</dbReference>
<dbReference type="STRING" id="1802397.A3J43_00560"/>
<protein>
    <submittedName>
        <fullName evidence="1">Uncharacterized protein</fullName>
    </submittedName>
</protein>
<evidence type="ECO:0000313" key="2">
    <source>
        <dbReference type="Proteomes" id="UP000176604"/>
    </source>
</evidence>
<gene>
    <name evidence="1" type="ORF">A3J43_00560</name>
</gene>
<accession>A0A1F7UHX8</accession>